<dbReference type="PANTHER" id="PTHR33446">
    <property type="entry name" value="PROTEIN TONB-RELATED"/>
    <property type="match status" value="1"/>
</dbReference>
<evidence type="ECO:0000313" key="13">
    <source>
        <dbReference type="EMBL" id="AMF99893.1"/>
    </source>
</evidence>
<comment type="subcellular location">
    <subcellularLocation>
        <location evidence="1 10">Cell inner membrane</location>
        <topology evidence="1 10">Single-pass membrane protein</topology>
        <orientation evidence="1 10">Periplasmic side</orientation>
    </subcellularLocation>
</comment>
<evidence type="ECO:0000256" key="10">
    <source>
        <dbReference type="RuleBase" id="RU362123"/>
    </source>
</evidence>
<evidence type="ECO:0000256" key="11">
    <source>
        <dbReference type="SAM" id="MobiDB-lite"/>
    </source>
</evidence>
<dbReference type="InterPro" id="IPR003538">
    <property type="entry name" value="TonB"/>
</dbReference>
<evidence type="ECO:0000256" key="5">
    <source>
        <dbReference type="ARBA" id="ARBA00022519"/>
    </source>
</evidence>
<evidence type="ECO:0000256" key="8">
    <source>
        <dbReference type="ARBA" id="ARBA00022989"/>
    </source>
</evidence>
<sequence length="278" mass="31001">MSALAGPSFRYSYRKKRFVLTAILLSASLHALIAIAYMWTPEYDFSSPPQAIPITVSIVAPMAAPKNTVKAVESTVQQEELIQQARQEQSVKHKPEQEQSPALVKSKQPSTIAANTEKPIKTEKPKPNRSKPEPEPEPEPEKQSKKKQPEINQAASSKPSLETKRESKQISALRQDQQSEAGRAAKVSWQQALHAHLEREKRYPRQARRLKKKGMPVIRFTMDREGNVLDVELVKSSGTASLDKEAIELVGRAQPLVKPPSSVKGARLTLTLPINFSF</sequence>
<dbReference type="InterPro" id="IPR037682">
    <property type="entry name" value="TonB_C"/>
</dbReference>
<keyword evidence="7 10" id="KW-0653">Protein transport</keyword>
<evidence type="ECO:0000256" key="2">
    <source>
        <dbReference type="ARBA" id="ARBA00006555"/>
    </source>
</evidence>
<dbReference type="Gene3D" id="3.30.1150.10">
    <property type="match status" value="1"/>
</dbReference>
<keyword evidence="6 10" id="KW-0812">Transmembrane</keyword>
<dbReference type="EMBL" id="CP014039">
    <property type="protein sequence ID" value="AMF99893.1"/>
    <property type="molecule type" value="Genomic_DNA"/>
</dbReference>
<dbReference type="SUPFAM" id="SSF74653">
    <property type="entry name" value="TolA/TonB C-terminal domain"/>
    <property type="match status" value="1"/>
</dbReference>
<feature type="region of interest" description="Disordered" evidence="11">
    <location>
        <begin position="83"/>
        <end position="184"/>
    </location>
</feature>
<dbReference type="PRINTS" id="PR01374">
    <property type="entry name" value="TONBPROTEIN"/>
</dbReference>
<feature type="compositionally biased region" description="Polar residues" evidence="11">
    <location>
        <begin position="151"/>
        <end position="160"/>
    </location>
</feature>
<dbReference type="RefSeq" id="WP_061066083.1">
    <property type="nucleotide sequence ID" value="NZ_CP014039.2"/>
</dbReference>
<evidence type="ECO:0000259" key="12">
    <source>
        <dbReference type="PROSITE" id="PS52015"/>
    </source>
</evidence>
<keyword evidence="3 10" id="KW-0813">Transport</keyword>
<keyword evidence="14" id="KW-1185">Reference proteome</keyword>
<accession>A0ABN4L2X8</accession>
<evidence type="ECO:0000256" key="4">
    <source>
        <dbReference type="ARBA" id="ARBA00022475"/>
    </source>
</evidence>
<dbReference type="InterPro" id="IPR006260">
    <property type="entry name" value="TonB/TolA_C"/>
</dbReference>
<dbReference type="InterPro" id="IPR051045">
    <property type="entry name" value="TonB-dependent_transducer"/>
</dbReference>
<feature type="transmembrane region" description="Helical" evidence="10">
    <location>
        <begin position="18"/>
        <end position="39"/>
    </location>
</feature>
<evidence type="ECO:0000256" key="3">
    <source>
        <dbReference type="ARBA" id="ARBA00022448"/>
    </source>
</evidence>
<evidence type="ECO:0000256" key="9">
    <source>
        <dbReference type="ARBA" id="ARBA00023136"/>
    </source>
</evidence>
<dbReference type="NCBIfam" id="TIGR01352">
    <property type="entry name" value="tonB_Cterm"/>
    <property type="match status" value="1"/>
</dbReference>
<dbReference type="PROSITE" id="PS52015">
    <property type="entry name" value="TONB_CTD"/>
    <property type="match status" value="1"/>
</dbReference>
<evidence type="ECO:0000256" key="6">
    <source>
        <dbReference type="ARBA" id="ARBA00022692"/>
    </source>
</evidence>
<comment type="similarity">
    <text evidence="2 10">Belongs to the TonB family.</text>
</comment>
<proteinExistence type="inferred from homology"/>
<keyword evidence="9 10" id="KW-0472">Membrane</keyword>
<keyword evidence="10" id="KW-0735">Signal-anchor</keyword>
<dbReference type="Proteomes" id="UP000067422">
    <property type="component" value="Chromosome 2"/>
</dbReference>
<comment type="function">
    <text evidence="10">Interacts with outer membrane receptor proteins that carry out high-affinity binding and energy dependent uptake into the periplasmic space of specific substrates. It could act to transduce energy from the cytoplasmic membrane to specific energy-requiring processes in the outer membrane, resulting in the release into the periplasm of ligands bound by these outer membrane proteins.</text>
</comment>
<name>A0ABN4L2X8_VIBHA</name>
<dbReference type="PANTHER" id="PTHR33446:SF2">
    <property type="entry name" value="PROTEIN TONB"/>
    <property type="match status" value="1"/>
</dbReference>
<feature type="compositionally biased region" description="Basic and acidic residues" evidence="11">
    <location>
        <begin position="118"/>
        <end position="149"/>
    </location>
</feature>
<reference evidence="13" key="1">
    <citation type="submission" date="2018-01" db="EMBL/GenBank/DDBJ databases">
        <title>FDA dAtabase for Regulatory Grade micrObial Sequences (FDA-ARGOS): Supporting development and validation of Infectious Disease Dx tests.</title>
        <authorList>
            <person name="Hoffmann M."/>
            <person name="Allard M."/>
            <person name="Evans P."/>
            <person name="Brown E."/>
            <person name="Tallon L."/>
            <person name="Sadzewicz L."/>
            <person name="Sengamalay N."/>
            <person name="Ott S."/>
            <person name="Godinez A."/>
            <person name="Nagaraj S."/>
            <person name="Vyas G."/>
            <person name="Aluvathingal J."/>
            <person name="Nadendla S."/>
            <person name="Geyer C."/>
            <person name="Sichtig H."/>
        </authorList>
    </citation>
    <scope>NUCLEOTIDE SEQUENCE</scope>
    <source>
        <strain evidence="13">FDAARGOS_107</strain>
    </source>
</reference>
<keyword evidence="4 10" id="KW-1003">Cell membrane</keyword>
<evidence type="ECO:0000256" key="1">
    <source>
        <dbReference type="ARBA" id="ARBA00004383"/>
    </source>
</evidence>
<keyword evidence="5 10" id="KW-0997">Cell inner membrane</keyword>
<gene>
    <name evidence="13" type="ORF">AL538_19435</name>
</gene>
<dbReference type="Pfam" id="PF03544">
    <property type="entry name" value="TonB_C"/>
    <property type="match status" value="1"/>
</dbReference>
<protein>
    <recommendedName>
        <fullName evidence="10">Protein TonB</fullName>
    </recommendedName>
</protein>
<organism evidence="13 14">
    <name type="scientific">Vibrio harveyi</name>
    <name type="common">Beneckea harveyi</name>
    <dbReference type="NCBI Taxonomy" id="669"/>
    <lineage>
        <taxon>Bacteria</taxon>
        <taxon>Pseudomonadati</taxon>
        <taxon>Pseudomonadota</taxon>
        <taxon>Gammaproteobacteria</taxon>
        <taxon>Vibrionales</taxon>
        <taxon>Vibrionaceae</taxon>
        <taxon>Vibrio</taxon>
    </lineage>
</organism>
<feature type="compositionally biased region" description="Polar residues" evidence="11">
    <location>
        <begin position="169"/>
        <end position="180"/>
    </location>
</feature>
<feature type="domain" description="TonB C-terminal" evidence="12">
    <location>
        <begin position="188"/>
        <end position="278"/>
    </location>
</feature>
<evidence type="ECO:0000313" key="14">
    <source>
        <dbReference type="Proteomes" id="UP000067422"/>
    </source>
</evidence>
<evidence type="ECO:0000256" key="7">
    <source>
        <dbReference type="ARBA" id="ARBA00022927"/>
    </source>
</evidence>
<keyword evidence="8 10" id="KW-1133">Transmembrane helix</keyword>